<reference evidence="1" key="2">
    <citation type="submission" date="2020-09" db="EMBL/GenBank/DDBJ databases">
        <authorList>
            <person name="Sun Q."/>
            <person name="Zhou Y."/>
        </authorList>
    </citation>
    <scope>NUCLEOTIDE SEQUENCE</scope>
    <source>
        <strain evidence="1">CGMCC 1.12919</strain>
    </source>
</reference>
<reference evidence="1" key="1">
    <citation type="journal article" date="2014" name="Int. J. Syst. Evol. Microbiol.">
        <title>Complete genome sequence of Corynebacterium casei LMG S-19264T (=DSM 44701T), isolated from a smear-ripened cheese.</title>
        <authorList>
            <consortium name="US DOE Joint Genome Institute (JGI-PGF)"/>
            <person name="Walter F."/>
            <person name="Albersmeier A."/>
            <person name="Kalinowski J."/>
            <person name="Ruckert C."/>
        </authorList>
    </citation>
    <scope>NUCLEOTIDE SEQUENCE</scope>
    <source>
        <strain evidence="1">CGMCC 1.12919</strain>
    </source>
</reference>
<dbReference type="EMBL" id="BMGG01000003">
    <property type="protein sequence ID" value="GGC61643.1"/>
    <property type="molecule type" value="Genomic_DNA"/>
</dbReference>
<proteinExistence type="predicted"/>
<evidence type="ECO:0000313" key="2">
    <source>
        <dbReference type="Proteomes" id="UP000637002"/>
    </source>
</evidence>
<evidence type="ECO:0000313" key="1">
    <source>
        <dbReference type="EMBL" id="GGC61643.1"/>
    </source>
</evidence>
<organism evidence="1 2">
    <name type="scientific">Chelatococcus reniformis</name>
    <dbReference type="NCBI Taxonomy" id="1494448"/>
    <lineage>
        <taxon>Bacteria</taxon>
        <taxon>Pseudomonadati</taxon>
        <taxon>Pseudomonadota</taxon>
        <taxon>Alphaproteobacteria</taxon>
        <taxon>Hyphomicrobiales</taxon>
        <taxon>Chelatococcaceae</taxon>
        <taxon>Chelatococcus</taxon>
    </lineage>
</organism>
<dbReference type="AlphaFoldDB" id="A0A916XBP4"/>
<gene>
    <name evidence="1" type="ORF">GCM10010994_20310</name>
</gene>
<keyword evidence="2" id="KW-1185">Reference proteome</keyword>
<protein>
    <submittedName>
        <fullName evidence="1">Uncharacterized protein</fullName>
    </submittedName>
</protein>
<sequence length="66" mass="7104">MAEIIIYFTAAARLRRASLRLPQRATGRQYGAAGVGTITVLSGFPSPPERCRVLAFPPADRGGRSM</sequence>
<dbReference type="Proteomes" id="UP000637002">
    <property type="component" value="Unassembled WGS sequence"/>
</dbReference>
<comment type="caution">
    <text evidence="1">The sequence shown here is derived from an EMBL/GenBank/DDBJ whole genome shotgun (WGS) entry which is preliminary data.</text>
</comment>
<accession>A0A916XBP4</accession>
<name>A0A916XBP4_9HYPH</name>